<dbReference type="InterPro" id="IPR036612">
    <property type="entry name" value="KH_dom_type_1_sf"/>
</dbReference>
<feature type="region of interest" description="Disordered" evidence="2">
    <location>
        <begin position="1"/>
        <end position="25"/>
    </location>
</feature>
<dbReference type="GO" id="GO:0048024">
    <property type="term" value="P:regulation of mRNA splicing, via spliceosome"/>
    <property type="evidence" value="ECO:0007669"/>
    <property type="project" value="TreeGrafter"/>
</dbReference>
<protein>
    <recommendedName>
        <fullName evidence="3">K Homology domain-containing protein</fullName>
    </recommendedName>
</protein>
<sequence length="457" mass="50481">MFANENEDEGGESANIAKTGSNAANGDATAVDGNVRYLDELMRDMRILTTRMGASQPTCNLASAFGGGSSTFATGLVESLSAHASSTANNALQLRHAHLLLSAEIDRVWQLVYSSSGNRLSSPKGNPIEYGISPNNDSPSSGRALFNLSGGSSADPSSPANRERGLIFLDRKSSSKTPPPLVFDPMSPTHAQTQQLLSTPKSQGHSRAVFSPSDAGVYGVPLPIGSPHQQHFISFSPRQHFPRYNLANDGYFYRNQRSLNEPHVVYTIQDKIYLPHEPAHHGGRRTNYIGRILGPCGITVKQLEAETDCLILIRGKGSVKDPHRENRLRGLPGWEHLNDRLHQKLTAASEKIRSLLTPEHDEHKRRQLIQLAIINGTYRQEHFGQKQGKEAKTSHRVHNSKNRETDSKMAAEGSQRDDKETEEEGTEMGRRKETEEEEEEKYDNEADKSTAQTGKED</sequence>
<keyword evidence="5" id="KW-1185">Reference proteome</keyword>
<dbReference type="SMART" id="SM00322">
    <property type="entry name" value="KH"/>
    <property type="match status" value="1"/>
</dbReference>
<feature type="region of interest" description="Disordered" evidence="2">
    <location>
        <begin position="382"/>
        <end position="457"/>
    </location>
</feature>
<evidence type="ECO:0000313" key="4">
    <source>
        <dbReference type="EMBL" id="PAV57942.1"/>
    </source>
</evidence>
<dbReference type="InterPro" id="IPR004087">
    <property type="entry name" value="KH_dom"/>
</dbReference>
<feature type="domain" description="K Homology" evidence="3">
    <location>
        <begin position="266"/>
        <end position="374"/>
    </location>
</feature>
<dbReference type="GO" id="GO:0005634">
    <property type="term" value="C:nucleus"/>
    <property type="evidence" value="ECO:0007669"/>
    <property type="project" value="TreeGrafter"/>
</dbReference>
<evidence type="ECO:0000313" key="5">
    <source>
        <dbReference type="Proteomes" id="UP000218231"/>
    </source>
</evidence>
<keyword evidence="1" id="KW-0694">RNA-binding</keyword>
<feature type="region of interest" description="Disordered" evidence="2">
    <location>
        <begin position="116"/>
        <end position="161"/>
    </location>
</feature>
<proteinExistence type="predicted"/>
<feature type="compositionally biased region" description="Basic and acidic residues" evidence="2">
    <location>
        <begin position="382"/>
        <end position="393"/>
    </location>
</feature>
<dbReference type="STRING" id="2018661.A0A2A2J8U5"/>
<dbReference type="InterPro" id="IPR055256">
    <property type="entry name" value="KH_1_KHDC4/BBP-like"/>
</dbReference>
<evidence type="ECO:0000256" key="1">
    <source>
        <dbReference type="ARBA" id="ARBA00022884"/>
    </source>
</evidence>
<dbReference type="GO" id="GO:0003729">
    <property type="term" value="F:mRNA binding"/>
    <property type="evidence" value="ECO:0007669"/>
    <property type="project" value="TreeGrafter"/>
</dbReference>
<name>A0A2A2J8U5_9BILA</name>
<feature type="compositionally biased region" description="Low complexity" evidence="2">
    <location>
        <begin position="149"/>
        <end position="160"/>
    </location>
</feature>
<reference evidence="4 5" key="1">
    <citation type="journal article" date="2017" name="Curr. Biol.">
        <title>Genome architecture and evolution of a unichromosomal asexual nematode.</title>
        <authorList>
            <person name="Fradin H."/>
            <person name="Zegar C."/>
            <person name="Gutwein M."/>
            <person name="Lucas J."/>
            <person name="Kovtun M."/>
            <person name="Corcoran D."/>
            <person name="Baugh L.R."/>
            <person name="Kiontke K."/>
            <person name="Gunsalus K."/>
            <person name="Fitch D.H."/>
            <person name="Piano F."/>
        </authorList>
    </citation>
    <scope>NUCLEOTIDE SEQUENCE [LARGE SCALE GENOMIC DNA]</scope>
    <source>
        <strain evidence="4">PF1309</strain>
    </source>
</reference>
<accession>A0A2A2J8U5</accession>
<dbReference type="PANTHER" id="PTHR11208:SF117">
    <property type="entry name" value="KH DOMAIN-CONTAINING PROTEIN"/>
    <property type="match status" value="1"/>
</dbReference>
<dbReference type="Proteomes" id="UP000218231">
    <property type="component" value="Unassembled WGS sequence"/>
</dbReference>
<evidence type="ECO:0000259" key="3">
    <source>
        <dbReference type="SMART" id="SM00322"/>
    </source>
</evidence>
<dbReference type="Gene3D" id="3.30.1370.10">
    <property type="entry name" value="K Homology domain, type 1"/>
    <property type="match status" value="1"/>
</dbReference>
<dbReference type="InterPro" id="IPR045071">
    <property type="entry name" value="BBP-like"/>
</dbReference>
<dbReference type="OrthoDB" id="6777263at2759"/>
<comment type="caution">
    <text evidence="4">The sequence shown here is derived from an EMBL/GenBank/DDBJ whole genome shotgun (WGS) entry which is preliminary data.</text>
</comment>
<feature type="compositionally biased region" description="Basic and acidic residues" evidence="2">
    <location>
        <begin position="401"/>
        <end position="419"/>
    </location>
</feature>
<dbReference type="AlphaFoldDB" id="A0A2A2J8U5"/>
<gene>
    <name evidence="4" type="ORF">WR25_00221</name>
</gene>
<dbReference type="PANTHER" id="PTHR11208">
    <property type="entry name" value="RNA-BINDING PROTEIN RELATED"/>
    <property type="match status" value="1"/>
</dbReference>
<evidence type="ECO:0000256" key="2">
    <source>
        <dbReference type="SAM" id="MobiDB-lite"/>
    </source>
</evidence>
<feature type="compositionally biased region" description="Acidic residues" evidence="2">
    <location>
        <begin position="1"/>
        <end position="11"/>
    </location>
</feature>
<dbReference type="SUPFAM" id="SSF54791">
    <property type="entry name" value="Eukaryotic type KH-domain (KH-domain type I)"/>
    <property type="match status" value="1"/>
</dbReference>
<feature type="compositionally biased region" description="Basic and acidic residues" evidence="2">
    <location>
        <begin position="443"/>
        <end position="457"/>
    </location>
</feature>
<dbReference type="Pfam" id="PF22675">
    <property type="entry name" value="KH-I_KHDC4-BBP"/>
    <property type="match status" value="1"/>
</dbReference>
<organism evidence="4 5">
    <name type="scientific">Diploscapter pachys</name>
    <dbReference type="NCBI Taxonomy" id="2018661"/>
    <lineage>
        <taxon>Eukaryota</taxon>
        <taxon>Metazoa</taxon>
        <taxon>Ecdysozoa</taxon>
        <taxon>Nematoda</taxon>
        <taxon>Chromadorea</taxon>
        <taxon>Rhabditida</taxon>
        <taxon>Rhabditina</taxon>
        <taxon>Rhabditomorpha</taxon>
        <taxon>Rhabditoidea</taxon>
        <taxon>Rhabditidae</taxon>
        <taxon>Diploscapter</taxon>
    </lineage>
</organism>
<dbReference type="EMBL" id="LIAE01010613">
    <property type="protein sequence ID" value="PAV57942.1"/>
    <property type="molecule type" value="Genomic_DNA"/>
</dbReference>